<name>A0A8J4Y114_CHIOP</name>
<accession>A0A8J4Y114</accession>
<dbReference type="EMBL" id="JACEEZ010016813">
    <property type="protein sequence ID" value="KAG0717987.1"/>
    <property type="molecule type" value="Genomic_DNA"/>
</dbReference>
<comment type="caution">
    <text evidence="2">The sequence shown here is derived from an EMBL/GenBank/DDBJ whole genome shotgun (WGS) entry which is preliminary data.</text>
</comment>
<organism evidence="2 3">
    <name type="scientific">Chionoecetes opilio</name>
    <name type="common">Atlantic snow crab</name>
    <name type="synonym">Cancer opilio</name>
    <dbReference type="NCBI Taxonomy" id="41210"/>
    <lineage>
        <taxon>Eukaryota</taxon>
        <taxon>Metazoa</taxon>
        <taxon>Ecdysozoa</taxon>
        <taxon>Arthropoda</taxon>
        <taxon>Crustacea</taxon>
        <taxon>Multicrustacea</taxon>
        <taxon>Malacostraca</taxon>
        <taxon>Eumalacostraca</taxon>
        <taxon>Eucarida</taxon>
        <taxon>Decapoda</taxon>
        <taxon>Pleocyemata</taxon>
        <taxon>Brachyura</taxon>
        <taxon>Eubrachyura</taxon>
        <taxon>Majoidea</taxon>
        <taxon>Majidae</taxon>
        <taxon>Chionoecetes</taxon>
    </lineage>
</organism>
<dbReference type="Proteomes" id="UP000770661">
    <property type="component" value="Unassembled WGS sequence"/>
</dbReference>
<proteinExistence type="predicted"/>
<dbReference type="PANTHER" id="PTHR46409">
    <property type="entry name" value="HTH PSQ-TYPE DOMAIN-CONTAINING PROTEIN"/>
    <property type="match status" value="1"/>
</dbReference>
<feature type="region of interest" description="Disordered" evidence="1">
    <location>
        <begin position="64"/>
        <end position="83"/>
    </location>
</feature>
<keyword evidence="3" id="KW-1185">Reference proteome</keyword>
<dbReference type="OrthoDB" id="10146078at2759"/>
<dbReference type="AlphaFoldDB" id="A0A8J4Y114"/>
<protein>
    <submittedName>
        <fullName evidence="2">Uncharacterized protein</fullName>
    </submittedName>
</protein>
<evidence type="ECO:0000256" key="1">
    <source>
        <dbReference type="SAM" id="MobiDB-lite"/>
    </source>
</evidence>
<sequence length="303" mass="34398">MLGRKLFWSICVLHTNELPLRHLITSIDGPTSSDTGFTGPVCSLLSSVNKMQYNAEFRGVSGGEDLTEYRNGSPQPRRSLGHVDQKHGLTGKEMKTLEILDKYCLQVYFKLYYDIKVHHRLEDGPKHILTQLRVMRPQPKKVQTAVTFYVRTGAWFGHSECVLLSLMASQSEDDRRFAVTQILKLRAGEEYEDTSVRPRITPKLNLSATSLQTLISWQPGQVHEPAFTCSLSGDQIQEILVKTYEVPEFSIHTQSTERVVKQVTEAAAAVVGQQARDGFIRARAHHRETMPCFRSKKDMMDTF</sequence>
<evidence type="ECO:0000313" key="2">
    <source>
        <dbReference type="EMBL" id="KAG0717987.1"/>
    </source>
</evidence>
<dbReference type="PANTHER" id="PTHR46409:SF1">
    <property type="entry name" value="HTH PSQ-TYPE DOMAIN-CONTAINING PROTEIN"/>
    <property type="match status" value="1"/>
</dbReference>
<gene>
    <name evidence="2" type="ORF">GWK47_053362</name>
</gene>
<reference evidence="2" key="1">
    <citation type="submission" date="2020-07" db="EMBL/GenBank/DDBJ databases">
        <title>The High-quality genome of the commercially important snow crab, Chionoecetes opilio.</title>
        <authorList>
            <person name="Jeong J.-H."/>
            <person name="Ryu S."/>
        </authorList>
    </citation>
    <scope>NUCLEOTIDE SEQUENCE</scope>
    <source>
        <strain evidence="2">MADBK_172401_WGS</strain>
        <tissue evidence="2">Digestive gland</tissue>
    </source>
</reference>
<evidence type="ECO:0000313" key="3">
    <source>
        <dbReference type="Proteomes" id="UP000770661"/>
    </source>
</evidence>